<sequence length="192" mass="21587">MPRISYVPMDQMDDQMRAEMERCARDGTPRPESSAVRAHSPEVFKTFTDYWHATFRSGELDHAIKELCRLYITRTTNCQFCGNQRSSSAALPEYADDDLLNFEDAESYDERQKAALAYAQAIAWGEQDLDGLWSRLHEHFTETELVELGCFVALTFGQQSWIRLLGIGHQEYAVEGISSTTGLAPGVAASHG</sequence>
<dbReference type="EMBL" id="JAFBBZ010000001">
    <property type="protein sequence ID" value="MBM7508498.1"/>
    <property type="molecule type" value="Genomic_DNA"/>
</dbReference>
<dbReference type="InterPro" id="IPR029032">
    <property type="entry name" value="AhpD-like"/>
</dbReference>
<dbReference type="RefSeq" id="WP_193669596.1">
    <property type="nucleotide sequence ID" value="NZ_JACDTV010000009.1"/>
</dbReference>
<protein>
    <submittedName>
        <fullName evidence="1">Alkylhydroperoxidase family enzyme</fullName>
    </submittedName>
</protein>
<organism evidence="1 2">
    <name type="scientific">Nocardioides salarius</name>
    <dbReference type="NCBI Taxonomy" id="374513"/>
    <lineage>
        <taxon>Bacteria</taxon>
        <taxon>Bacillati</taxon>
        <taxon>Actinomycetota</taxon>
        <taxon>Actinomycetes</taxon>
        <taxon>Propionibacteriales</taxon>
        <taxon>Nocardioidaceae</taxon>
        <taxon>Nocardioides</taxon>
    </lineage>
</organism>
<accession>A0ABS2MBC0</accession>
<dbReference type="SUPFAM" id="SSF69118">
    <property type="entry name" value="AhpD-like"/>
    <property type="match status" value="1"/>
</dbReference>
<evidence type="ECO:0000313" key="1">
    <source>
        <dbReference type="EMBL" id="MBM7508498.1"/>
    </source>
</evidence>
<reference evidence="1 2" key="1">
    <citation type="submission" date="2021-01" db="EMBL/GenBank/DDBJ databases">
        <title>Sequencing the genomes of 1000 actinobacteria strains.</title>
        <authorList>
            <person name="Klenk H.-P."/>
        </authorList>
    </citation>
    <scope>NUCLEOTIDE SEQUENCE [LARGE SCALE GENOMIC DNA]</scope>
    <source>
        <strain evidence="1 2">DSM 18239</strain>
    </source>
</reference>
<dbReference type="PANTHER" id="PTHR34846">
    <property type="entry name" value="4-CARBOXYMUCONOLACTONE DECARBOXYLASE FAMILY PROTEIN (AFU_ORTHOLOGUE AFUA_6G11590)"/>
    <property type="match status" value="1"/>
</dbReference>
<name>A0ABS2MBC0_9ACTN</name>
<proteinExistence type="predicted"/>
<gene>
    <name evidence="1" type="ORF">JOE61_002312</name>
</gene>
<comment type="caution">
    <text evidence="1">The sequence shown here is derived from an EMBL/GenBank/DDBJ whole genome shotgun (WGS) entry which is preliminary data.</text>
</comment>
<keyword evidence="2" id="KW-1185">Reference proteome</keyword>
<dbReference type="PANTHER" id="PTHR34846:SF10">
    <property type="entry name" value="CYTOPLASMIC PROTEIN"/>
    <property type="match status" value="1"/>
</dbReference>
<evidence type="ECO:0000313" key="2">
    <source>
        <dbReference type="Proteomes" id="UP000732378"/>
    </source>
</evidence>
<dbReference type="Gene3D" id="1.20.1290.10">
    <property type="entry name" value="AhpD-like"/>
    <property type="match status" value="1"/>
</dbReference>
<dbReference type="Proteomes" id="UP000732378">
    <property type="component" value="Unassembled WGS sequence"/>
</dbReference>